<sequence>MSLRKGMLSPLFGLLFFILLLSGCSSTENSATSHYYLSLMGESQTWNLIGYEVMITPEDLKVGNGTLHMKNEDEYIAEFFRFRTHAVINGEDTVLQSSSVAGNGINIAQDTTGSVESRGYVNNQGDAIRLHEINEIYMVVEWWDLDESERNSERIELYNDNKGSSFLN</sequence>
<keyword evidence="2" id="KW-1185">Reference proteome</keyword>
<reference evidence="1 2" key="1">
    <citation type="submission" date="2023-07" db="EMBL/GenBank/DDBJ databases">
        <title>Genomic Encyclopedia of Type Strains, Phase IV (KMG-IV): sequencing the most valuable type-strain genomes for metagenomic binning, comparative biology and taxonomic classification.</title>
        <authorList>
            <person name="Goeker M."/>
        </authorList>
    </citation>
    <scope>NUCLEOTIDE SEQUENCE [LARGE SCALE GENOMIC DNA]</scope>
    <source>
        <strain evidence="1 2">DSM 12751</strain>
    </source>
</reference>
<dbReference type="EMBL" id="JAUSTY010000006">
    <property type="protein sequence ID" value="MDQ0165805.1"/>
    <property type="molecule type" value="Genomic_DNA"/>
</dbReference>
<comment type="caution">
    <text evidence="1">The sequence shown here is derived from an EMBL/GenBank/DDBJ whole genome shotgun (WGS) entry which is preliminary data.</text>
</comment>
<dbReference type="Proteomes" id="UP001235840">
    <property type="component" value="Unassembled WGS sequence"/>
</dbReference>
<evidence type="ECO:0000313" key="2">
    <source>
        <dbReference type="Proteomes" id="UP001235840"/>
    </source>
</evidence>
<organism evidence="1 2">
    <name type="scientific">Caldalkalibacillus horti</name>
    <dbReference type="NCBI Taxonomy" id="77523"/>
    <lineage>
        <taxon>Bacteria</taxon>
        <taxon>Bacillati</taxon>
        <taxon>Bacillota</taxon>
        <taxon>Bacilli</taxon>
        <taxon>Bacillales</taxon>
        <taxon>Bacillaceae</taxon>
        <taxon>Caldalkalibacillus</taxon>
    </lineage>
</organism>
<dbReference type="RefSeq" id="WP_307393371.1">
    <property type="nucleotide sequence ID" value="NZ_BAAADK010000032.1"/>
</dbReference>
<evidence type="ECO:0008006" key="3">
    <source>
        <dbReference type="Google" id="ProtNLM"/>
    </source>
</evidence>
<dbReference type="PROSITE" id="PS51257">
    <property type="entry name" value="PROKAR_LIPOPROTEIN"/>
    <property type="match status" value="1"/>
</dbReference>
<proteinExistence type="predicted"/>
<name>A0ABT9VXS7_9BACI</name>
<protein>
    <recommendedName>
        <fullName evidence="3">Lipoprotein</fullName>
    </recommendedName>
</protein>
<evidence type="ECO:0000313" key="1">
    <source>
        <dbReference type="EMBL" id="MDQ0165805.1"/>
    </source>
</evidence>
<accession>A0ABT9VXS7</accession>
<gene>
    <name evidence="1" type="ORF">J2S11_001706</name>
</gene>